<dbReference type="Proteomes" id="UP001396334">
    <property type="component" value="Unassembled WGS sequence"/>
</dbReference>
<accession>A0ABR2TD99</accession>
<organism evidence="2 3">
    <name type="scientific">Hibiscus sabdariffa</name>
    <name type="common">roselle</name>
    <dbReference type="NCBI Taxonomy" id="183260"/>
    <lineage>
        <taxon>Eukaryota</taxon>
        <taxon>Viridiplantae</taxon>
        <taxon>Streptophyta</taxon>
        <taxon>Embryophyta</taxon>
        <taxon>Tracheophyta</taxon>
        <taxon>Spermatophyta</taxon>
        <taxon>Magnoliopsida</taxon>
        <taxon>eudicotyledons</taxon>
        <taxon>Gunneridae</taxon>
        <taxon>Pentapetalae</taxon>
        <taxon>rosids</taxon>
        <taxon>malvids</taxon>
        <taxon>Malvales</taxon>
        <taxon>Malvaceae</taxon>
        <taxon>Malvoideae</taxon>
        <taxon>Hibiscus</taxon>
    </lineage>
</organism>
<evidence type="ECO:0000256" key="1">
    <source>
        <dbReference type="SAM" id="MobiDB-lite"/>
    </source>
</evidence>
<evidence type="ECO:0000313" key="3">
    <source>
        <dbReference type="Proteomes" id="UP001396334"/>
    </source>
</evidence>
<reference evidence="2 3" key="1">
    <citation type="journal article" date="2024" name="G3 (Bethesda)">
        <title>Genome assembly of Hibiscus sabdariffa L. provides insights into metabolisms of medicinal natural products.</title>
        <authorList>
            <person name="Kim T."/>
        </authorList>
    </citation>
    <scope>NUCLEOTIDE SEQUENCE [LARGE SCALE GENOMIC DNA]</scope>
    <source>
        <strain evidence="2">TK-2024</strain>
        <tissue evidence="2">Old leaves</tissue>
    </source>
</reference>
<feature type="region of interest" description="Disordered" evidence="1">
    <location>
        <begin position="116"/>
        <end position="142"/>
    </location>
</feature>
<protein>
    <submittedName>
        <fullName evidence="2">Uncharacterized protein</fullName>
    </submittedName>
</protein>
<keyword evidence="3" id="KW-1185">Reference proteome</keyword>
<comment type="caution">
    <text evidence="2">The sequence shown here is derived from an EMBL/GenBank/DDBJ whole genome shotgun (WGS) entry which is preliminary data.</text>
</comment>
<gene>
    <name evidence="2" type="ORF">V6N11_077343</name>
</gene>
<dbReference type="PANTHER" id="PTHR36038">
    <property type="entry name" value="OS06G0102750 PROTEIN"/>
    <property type="match status" value="1"/>
</dbReference>
<proteinExistence type="predicted"/>
<dbReference type="PANTHER" id="PTHR36038:SF3">
    <property type="entry name" value="OVATE FAMILY PROTEIN"/>
    <property type="match status" value="1"/>
</dbReference>
<name>A0ABR2TD99_9ROSI</name>
<feature type="compositionally biased region" description="Polar residues" evidence="1">
    <location>
        <begin position="116"/>
        <end position="129"/>
    </location>
</feature>
<feature type="compositionally biased region" description="Basic and acidic residues" evidence="1">
    <location>
        <begin position="130"/>
        <end position="142"/>
    </location>
</feature>
<evidence type="ECO:0000313" key="2">
    <source>
        <dbReference type="EMBL" id="KAK9035301.1"/>
    </source>
</evidence>
<dbReference type="EMBL" id="JBBPBN010000006">
    <property type="protein sequence ID" value="KAK9035301.1"/>
    <property type="molecule type" value="Genomic_DNA"/>
</dbReference>
<sequence>MQQILQWLFKVAHERRGQNTQDQEDESKDIVFSCKPGRSKSKKFKLKSFVFPCNGDVARACFYSTIYLSRVKSSHRGQQQHWAQSMKMKKEDIGRGFVVGPKSNSGTPAGNSLVLSPSATAGKNEQCNTNEKKEKLKGDKTKTMSRMKELLRWAAATRSEKLSGNFIGRKVLQFRNREALKSAAANGDQFSYESPKISFRWDVDSCTTTSSALSAISVTSSLRNDQSCNIVSMNSTPIHGLNRCSSRRGNWITTDSEFVVLEL</sequence>